<proteinExistence type="predicted"/>
<reference evidence="2 3" key="1">
    <citation type="submission" date="2023-12" db="EMBL/GenBank/DDBJ databases">
        <title>Baltic Sea Cyanobacteria.</title>
        <authorList>
            <person name="Delbaje E."/>
            <person name="Fewer D.P."/>
            <person name="Shishido T.K."/>
        </authorList>
    </citation>
    <scope>NUCLEOTIDE SEQUENCE [LARGE SCALE GENOMIC DNA]</scope>
    <source>
        <strain evidence="2 3">UHCC 0139</strain>
    </source>
</reference>
<keyword evidence="3" id="KW-1185">Reference proteome</keyword>
<keyword evidence="1" id="KW-0812">Transmembrane</keyword>
<keyword evidence="1" id="KW-1133">Transmembrane helix</keyword>
<dbReference type="RefSeq" id="WP_323304239.1">
    <property type="nucleotide sequence ID" value="NZ_JAYGHX010000001.1"/>
</dbReference>
<dbReference type="Proteomes" id="UP001304461">
    <property type="component" value="Unassembled WGS sequence"/>
</dbReference>
<name>A0ABU5RQT5_9CYAN</name>
<keyword evidence="1" id="KW-0472">Membrane</keyword>
<evidence type="ECO:0000256" key="1">
    <source>
        <dbReference type="SAM" id="Phobius"/>
    </source>
</evidence>
<dbReference type="EMBL" id="JAYGHX010000001">
    <property type="protein sequence ID" value="MEA5390124.1"/>
    <property type="molecule type" value="Genomic_DNA"/>
</dbReference>
<feature type="transmembrane region" description="Helical" evidence="1">
    <location>
        <begin position="45"/>
        <end position="66"/>
    </location>
</feature>
<sequence>MPAALPVFSQGFGPLASRILAFSTAGDAANGLLPFGWSVTDFQTWTLVYLGVSSLAFVLVWVVGYLRR</sequence>
<comment type="caution">
    <text evidence="2">The sequence shown here is derived from an EMBL/GenBank/DDBJ whole genome shotgun (WGS) entry which is preliminary data.</text>
</comment>
<accession>A0ABU5RQT5</accession>
<gene>
    <name evidence="2" type="ORF">VB738_02505</name>
</gene>
<organism evidence="2 3">
    <name type="scientific">Cyanobium gracile UHCC 0139</name>
    <dbReference type="NCBI Taxonomy" id="3110308"/>
    <lineage>
        <taxon>Bacteria</taxon>
        <taxon>Bacillati</taxon>
        <taxon>Cyanobacteriota</taxon>
        <taxon>Cyanophyceae</taxon>
        <taxon>Synechococcales</taxon>
        <taxon>Prochlorococcaceae</taxon>
        <taxon>Cyanobium</taxon>
    </lineage>
</organism>
<evidence type="ECO:0000313" key="2">
    <source>
        <dbReference type="EMBL" id="MEA5390124.1"/>
    </source>
</evidence>
<protein>
    <submittedName>
        <fullName evidence="2">5'-phosphoribosylglycinamide transformylase</fullName>
    </submittedName>
</protein>
<evidence type="ECO:0000313" key="3">
    <source>
        <dbReference type="Proteomes" id="UP001304461"/>
    </source>
</evidence>